<reference evidence="16 17" key="1">
    <citation type="submission" date="2020-08" db="EMBL/GenBank/DDBJ databases">
        <title>Genomic Encyclopedia of Type Strains, Phase IV (KMG-V): Genome sequencing to study the core and pangenomes of soil and plant-associated prokaryotes.</title>
        <authorList>
            <person name="Whitman W."/>
        </authorList>
    </citation>
    <scope>NUCLEOTIDE SEQUENCE [LARGE SCALE GENOMIC DNA]</scope>
    <source>
        <strain evidence="16 17">JPY162</strain>
    </source>
</reference>
<evidence type="ECO:0000259" key="15">
    <source>
        <dbReference type="Pfam" id="PF13018"/>
    </source>
</evidence>
<dbReference type="Gene3D" id="3.30.1300.30">
    <property type="entry name" value="GSPII I/J protein-like"/>
    <property type="match status" value="1"/>
</dbReference>
<feature type="domain" description="Trimeric autotransporter adhesin YadA-like stalk" evidence="14">
    <location>
        <begin position="449"/>
        <end position="491"/>
    </location>
</feature>
<comment type="subcellular location">
    <subcellularLocation>
        <location evidence="2">Cell outer membrane</location>
    </subcellularLocation>
    <subcellularLocation>
        <location evidence="1">Cell surface</location>
    </subcellularLocation>
</comment>
<dbReference type="Gene3D" id="2.150.10.10">
    <property type="entry name" value="Serralysin-like metalloprotease, C-terminal"/>
    <property type="match status" value="2"/>
</dbReference>
<keyword evidence="5" id="KW-1134">Transmembrane beta strand</keyword>
<dbReference type="InterPro" id="IPR008635">
    <property type="entry name" value="Coiled_stalk_dom"/>
</dbReference>
<dbReference type="InterPro" id="IPR045584">
    <property type="entry name" value="Pilin-like"/>
</dbReference>
<feature type="domain" description="Trimeric autotransporter adhesin YadA-like stalk" evidence="14">
    <location>
        <begin position="319"/>
        <end position="355"/>
    </location>
</feature>
<protein>
    <submittedName>
        <fullName evidence="16">Autotransporter adhesin</fullName>
    </submittedName>
</protein>
<evidence type="ECO:0000256" key="3">
    <source>
        <dbReference type="ARBA" id="ARBA00005848"/>
    </source>
</evidence>
<dbReference type="Pfam" id="PF05658">
    <property type="entry name" value="YadA_head"/>
    <property type="match status" value="5"/>
</dbReference>
<feature type="domain" description="Trimeric autotransporter adhesin YadA-like stalk" evidence="14">
    <location>
        <begin position="715"/>
        <end position="755"/>
    </location>
</feature>
<evidence type="ECO:0000256" key="2">
    <source>
        <dbReference type="ARBA" id="ARBA00004442"/>
    </source>
</evidence>
<dbReference type="RefSeq" id="WP_184226583.1">
    <property type="nucleotide sequence ID" value="NZ_JACHDE010000005.1"/>
</dbReference>
<dbReference type="Gene3D" id="1.20.5.170">
    <property type="match status" value="2"/>
</dbReference>
<feature type="compositionally biased region" description="Low complexity" evidence="11">
    <location>
        <begin position="617"/>
        <end position="627"/>
    </location>
</feature>
<keyword evidence="4" id="KW-0813">Transport</keyword>
<name>A0A7W8P3T0_9BURK</name>
<keyword evidence="9" id="KW-0472">Membrane</keyword>
<evidence type="ECO:0000313" key="16">
    <source>
        <dbReference type="EMBL" id="MBB5401370.1"/>
    </source>
</evidence>
<dbReference type="AlphaFoldDB" id="A0A7W8P3T0"/>
<dbReference type="SUPFAM" id="SSF54523">
    <property type="entry name" value="Pili subunits"/>
    <property type="match status" value="1"/>
</dbReference>
<keyword evidence="8" id="KW-0653">Protein transport</keyword>
<feature type="domain" description="Trimeric autotransporter adhesin YadA-like head" evidence="13">
    <location>
        <begin position="671"/>
        <end position="697"/>
    </location>
</feature>
<evidence type="ECO:0000259" key="12">
    <source>
        <dbReference type="Pfam" id="PF03895"/>
    </source>
</evidence>
<dbReference type="Pfam" id="PF05662">
    <property type="entry name" value="YadA_stalk"/>
    <property type="match status" value="5"/>
</dbReference>
<evidence type="ECO:0000256" key="8">
    <source>
        <dbReference type="ARBA" id="ARBA00022927"/>
    </source>
</evidence>
<feature type="domain" description="Trimeric autotransporter adhesin YadA-like head" evidence="13">
    <location>
        <begin position="78"/>
        <end position="102"/>
    </location>
</feature>
<dbReference type="InterPro" id="IPR024973">
    <property type="entry name" value="ESPR"/>
</dbReference>
<evidence type="ECO:0000256" key="1">
    <source>
        <dbReference type="ARBA" id="ARBA00004241"/>
    </source>
</evidence>
<accession>A0A7W8P3T0</accession>
<keyword evidence="7" id="KW-0732">Signal</keyword>
<keyword evidence="6" id="KW-0812">Transmembrane</keyword>
<dbReference type="CDD" id="cd12820">
    <property type="entry name" value="LbR_YadA-like"/>
    <property type="match status" value="1"/>
</dbReference>
<dbReference type="InterPro" id="IPR008640">
    <property type="entry name" value="Adhesin_Head_dom"/>
</dbReference>
<feature type="domain" description="Trimeric autotransporter adhesin YadA-like head" evidence="13">
    <location>
        <begin position="106"/>
        <end position="132"/>
    </location>
</feature>
<dbReference type="Proteomes" id="UP000592820">
    <property type="component" value="Unassembled WGS sequence"/>
</dbReference>
<dbReference type="EMBL" id="JACHDE010000005">
    <property type="protein sequence ID" value="MBB5401370.1"/>
    <property type="molecule type" value="Genomic_DNA"/>
</dbReference>
<evidence type="ECO:0000256" key="11">
    <source>
        <dbReference type="SAM" id="MobiDB-lite"/>
    </source>
</evidence>
<evidence type="ECO:0000256" key="9">
    <source>
        <dbReference type="ARBA" id="ARBA00023136"/>
    </source>
</evidence>
<organism evidence="16 17">
    <name type="scientific">Paraburkholderia youngii</name>
    <dbReference type="NCBI Taxonomy" id="2782701"/>
    <lineage>
        <taxon>Bacteria</taxon>
        <taxon>Pseudomonadati</taxon>
        <taxon>Pseudomonadota</taxon>
        <taxon>Betaproteobacteria</taxon>
        <taxon>Burkholderiales</taxon>
        <taxon>Burkholderiaceae</taxon>
        <taxon>Paraburkholderia</taxon>
    </lineage>
</organism>
<evidence type="ECO:0000313" key="17">
    <source>
        <dbReference type="Proteomes" id="UP000592820"/>
    </source>
</evidence>
<feature type="region of interest" description="Disordered" evidence="11">
    <location>
        <begin position="692"/>
        <end position="712"/>
    </location>
</feature>
<evidence type="ECO:0000256" key="5">
    <source>
        <dbReference type="ARBA" id="ARBA00022452"/>
    </source>
</evidence>
<evidence type="ECO:0000256" key="6">
    <source>
        <dbReference type="ARBA" id="ARBA00022692"/>
    </source>
</evidence>
<feature type="domain" description="Trimeric autotransporter adhesin YadA-like stalk" evidence="14">
    <location>
        <begin position="573"/>
        <end position="601"/>
    </location>
</feature>
<evidence type="ECO:0000259" key="14">
    <source>
        <dbReference type="Pfam" id="PF05662"/>
    </source>
</evidence>
<keyword evidence="10" id="KW-0998">Cell outer membrane</keyword>
<feature type="domain" description="Trimeric autotransporter adhesin YadA-like C-terminal membrane anchor" evidence="12">
    <location>
        <begin position="782"/>
        <end position="840"/>
    </location>
</feature>
<dbReference type="GO" id="GO:0009279">
    <property type="term" value="C:cell outer membrane"/>
    <property type="evidence" value="ECO:0007669"/>
    <property type="project" value="UniProtKB-SubCell"/>
</dbReference>
<sequence>MNKSYISIWNEALGSWIAASENMSARGKRSKSRTVAGAIATAVVLAGVSGTAASAVIGTPVEATNGTYSGTDTDSASATAPDSVAVGAGATASAQGTTAVGGASLADALNATAIGIQATASGEASNAIGWHSIASGSGSNAIGQYANAAGDWSMALGYEADATNYMSTAIGTLAAANADNSVALGAYSVADRADVVSVGNAGAMRQITNVAAGTQDSDAVVVSQLRNVSTALGGGAAVNADGSIAAPAYNVGGTAVDNVGDAIINLDGRTTQNTSQITSLLNGSAGLVQQDASTRAITVAKDMDGTVMNVAGTAGNRTVTGVAAGAVRAASADAVNGGQLYGTAWSTAKALGGGSIVLADGSISAPKFSVGGTTVYSVAEAVTNLDGRTAQNTGDIAQNATNIASVQNQLSEGTVGLVQQDANTRDITVAKDMDGTVVNVAGAAGNRTVTGVANGAVNASSVDAINGSQLYGAASSTAEALGGGSTVNADGTLSAPSYSVGGTTVHSVGDAVTNLDGRTTQNTEDITKLQTQVGDVGTQLSAAVQYDRRADGSVNFGAVTLGGGQSTGPVILTNVANGTSQYDAVNFGQLSALQDQVTDLNGQVWNLGSQLSNVQPGSSNSDASNGSSSGGGNDAVVNAAAPGIGAASTVAGAGAAASGDNATAVGANAAASGVNSTAIGTGSQAANANSVALGQGSSTDRDNSVSVGSATQQRQITNVAAGTADTDAVNVGQMNSSVAQGVQQANNYTDQRINATNQAINDVAKNAYAGIAAAMAMPNMTPSGPGKTIVAAGGATYKGGSAAAVGATYRSRNNKWLVNAAMSVTSTGDAGVRAQVGYEF</sequence>
<feature type="domain" description="Trimeric autotransporter adhesin YadA-like head" evidence="13">
    <location>
        <begin position="162"/>
        <end position="188"/>
    </location>
</feature>
<dbReference type="SUPFAM" id="SSF101967">
    <property type="entry name" value="Adhesin YadA, collagen-binding domain"/>
    <property type="match status" value="2"/>
</dbReference>
<dbReference type="GO" id="GO:0009986">
    <property type="term" value="C:cell surface"/>
    <property type="evidence" value="ECO:0007669"/>
    <property type="project" value="UniProtKB-SubCell"/>
</dbReference>
<dbReference type="Gene3D" id="6.10.250.2030">
    <property type="match status" value="1"/>
</dbReference>
<feature type="region of interest" description="Disordered" evidence="11">
    <location>
        <begin position="611"/>
        <end position="634"/>
    </location>
</feature>
<evidence type="ECO:0000256" key="4">
    <source>
        <dbReference type="ARBA" id="ARBA00022448"/>
    </source>
</evidence>
<dbReference type="InterPro" id="IPR011049">
    <property type="entry name" value="Serralysin-like_metalloprot_C"/>
</dbReference>
<proteinExistence type="inferred from homology"/>
<feature type="domain" description="Trimeric autotransporter adhesin YadA-like head" evidence="13">
    <location>
        <begin position="134"/>
        <end position="160"/>
    </location>
</feature>
<dbReference type="GO" id="GO:0015031">
    <property type="term" value="P:protein transport"/>
    <property type="evidence" value="ECO:0007669"/>
    <property type="project" value="UniProtKB-KW"/>
</dbReference>
<feature type="domain" description="Trimeric autotransporter adhesin YadA-like stalk" evidence="14">
    <location>
        <begin position="206"/>
        <end position="244"/>
    </location>
</feature>
<dbReference type="Pfam" id="PF13018">
    <property type="entry name" value="ESPR"/>
    <property type="match status" value="1"/>
</dbReference>
<comment type="caution">
    <text evidence="16">The sequence shown here is derived from an EMBL/GenBank/DDBJ whole genome shotgun (WGS) entry which is preliminary data.</text>
</comment>
<gene>
    <name evidence="16" type="ORF">HDG41_003435</name>
</gene>
<comment type="similarity">
    <text evidence="3">Belongs to the autotransporter-2 (AT-2) (TC 1.B.40) family.</text>
</comment>
<feature type="domain" description="ESPR" evidence="15">
    <location>
        <begin position="1"/>
        <end position="49"/>
    </location>
</feature>
<evidence type="ECO:0000256" key="7">
    <source>
        <dbReference type="ARBA" id="ARBA00022729"/>
    </source>
</evidence>
<dbReference type="Pfam" id="PF03895">
    <property type="entry name" value="YadA_anchor"/>
    <property type="match status" value="1"/>
</dbReference>
<evidence type="ECO:0000259" key="13">
    <source>
        <dbReference type="Pfam" id="PF05658"/>
    </source>
</evidence>
<dbReference type="InterPro" id="IPR005594">
    <property type="entry name" value="YadA_C"/>
</dbReference>
<evidence type="ECO:0000256" key="10">
    <source>
        <dbReference type="ARBA" id="ARBA00023237"/>
    </source>
</evidence>